<reference evidence="1 2" key="2">
    <citation type="journal article" date="2022" name="Mol. Ecol. Resour.">
        <title>The genomes of chicory, endive, great burdock and yacon provide insights into Asteraceae paleo-polyploidization history and plant inulin production.</title>
        <authorList>
            <person name="Fan W."/>
            <person name="Wang S."/>
            <person name="Wang H."/>
            <person name="Wang A."/>
            <person name="Jiang F."/>
            <person name="Liu H."/>
            <person name="Zhao H."/>
            <person name="Xu D."/>
            <person name="Zhang Y."/>
        </authorList>
    </citation>
    <scope>NUCLEOTIDE SEQUENCE [LARGE SCALE GENOMIC DNA]</scope>
    <source>
        <strain evidence="2">cv. Yunnan</strain>
        <tissue evidence="1">Leaves</tissue>
    </source>
</reference>
<keyword evidence="2" id="KW-1185">Reference proteome</keyword>
<evidence type="ECO:0000313" key="2">
    <source>
        <dbReference type="Proteomes" id="UP001056120"/>
    </source>
</evidence>
<name>A0ACB9IXK3_9ASTR</name>
<accession>A0ACB9IXK3</accession>
<evidence type="ECO:0000313" key="1">
    <source>
        <dbReference type="EMBL" id="KAI3812644.1"/>
    </source>
</evidence>
<gene>
    <name evidence="1" type="ORF">L1987_17356</name>
</gene>
<dbReference type="Proteomes" id="UP001056120">
    <property type="component" value="Linkage Group LG06"/>
</dbReference>
<comment type="caution">
    <text evidence="1">The sequence shown here is derived from an EMBL/GenBank/DDBJ whole genome shotgun (WGS) entry which is preliminary data.</text>
</comment>
<sequence>MTKSHSPTKQRGFHNPEKRGKLISNLGFHIRCITHKRCNFQTNNSSLPLYSPSDSSSPPPLNTTASSPHVVQLVSVELRDLALSEIAADCLSRHVPSQ</sequence>
<dbReference type="EMBL" id="CM042023">
    <property type="protein sequence ID" value="KAI3812644.1"/>
    <property type="molecule type" value="Genomic_DNA"/>
</dbReference>
<protein>
    <submittedName>
        <fullName evidence="1">Uncharacterized protein</fullName>
    </submittedName>
</protein>
<proteinExistence type="predicted"/>
<organism evidence="1 2">
    <name type="scientific">Smallanthus sonchifolius</name>
    <dbReference type="NCBI Taxonomy" id="185202"/>
    <lineage>
        <taxon>Eukaryota</taxon>
        <taxon>Viridiplantae</taxon>
        <taxon>Streptophyta</taxon>
        <taxon>Embryophyta</taxon>
        <taxon>Tracheophyta</taxon>
        <taxon>Spermatophyta</taxon>
        <taxon>Magnoliopsida</taxon>
        <taxon>eudicotyledons</taxon>
        <taxon>Gunneridae</taxon>
        <taxon>Pentapetalae</taxon>
        <taxon>asterids</taxon>
        <taxon>campanulids</taxon>
        <taxon>Asterales</taxon>
        <taxon>Asteraceae</taxon>
        <taxon>Asteroideae</taxon>
        <taxon>Heliantheae alliance</taxon>
        <taxon>Millerieae</taxon>
        <taxon>Smallanthus</taxon>
    </lineage>
</organism>
<reference evidence="2" key="1">
    <citation type="journal article" date="2022" name="Mol. Ecol. Resour.">
        <title>The genomes of chicory, endive, great burdock and yacon provide insights into Asteraceae palaeo-polyploidization history and plant inulin production.</title>
        <authorList>
            <person name="Fan W."/>
            <person name="Wang S."/>
            <person name="Wang H."/>
            <person name="Wang A."/>
            <person name="Jiang F."/>
            <person name="Liu H."/>
            <person name="Zhao H."/>
            <person name="Xu D."/>
            <person name="Zhang Y."/>
        </authorList>
    </citation>
    <scope>NUCLEOTIDE SEQUENCE [LARGE SCALE GENOMIC DNA]</scope>
    <source>
        <strain evidence="2">cv. Yunnan</strain>
    </source>
</reference>